<gene>
    <name evidence="1" type="ORF">GCM10011571_22540</name>
</gene>
<name>A0A8J2VI73_9BACL</name>
<reference evidence="1" key="1">
    <citation type="journal article" date="2014" name="Int. J. Syst. Evol. Microbiol.">
        <title>Complete genome sequence of Corynebacterium casei LMG S-19264T (=DSM 44701T), isolated from a smear-ripened cheese.</title>
        <authorList>
            <consortium name="US DOE Joint Genome Institute (JGI-PGF)"/>
            <person name="Walter F."/>
            <person name="Albersmeier A."/>
            <person name="Kalinowski J."/>
            <person name="Ruckert C."/>
        </authorList>
    </citation>
    <scope>NUCLEOTIDE SEQUENCE</scope>
    <source>
        <strain evidence="1">CGMCC 1.15179</strain>
    </source>
</reference>
<evidence type="ECO:0000313" key="1">
    <source>
        <dbReference type="EMBL" id="GGE20086.1"/>
    </source>
</evidence>
<dbReference type="EMBL" id="BMHQ01000007">
    <property type="protein sequence ID" value="GGE20086.1"/>
    <property type="molecule type" value="Genomic_DNA"/>
</dbReference>
<dbReference type="RefSeq" id="WP_188647988.1">
    <property type="nucleotide sequence ID" value="NZ_BMHQ01000007.1"/>
</dbReference>
<proteinExistence type="predicted"/>
<reference evidence="1" key="2">
    <citation type="submission" date="2020-09" db="EMBL/GenBank/DDBJ databases">
        <authorList>
            <person name="Sun Q."/>
            <person name="Zhou Y."/>
        </authorList>
    </citation>
    <scope>NUCLEOTIDE SEQUENCE</scope>
    <source>
        <strain evidence="1">CGMCC 1.15179</strain>
    </source>
</reference>
<accession>A0A8J2VI73</accession>
<comment type="caution">
    <text evidence="1">The sequence shown here is derived from an EMBL/GenBank/DDBJ whole genome shotgun (WGS) entry which is preliminary data.</text>
</comment>
<organism evidence="1 2">
    <name type="scientific">Marinithermofilum abyssi</name>
    <dbReference type="NCBI Taxonomy" id="1571185"/>
    <lineage>
        <taxon>Bacteria</taxon>
        <taxon>Bacillati</taxon>
        <taxon>Bacillota</taxon>
        <taxon>Bacilli</taxon>
        <taxon>Bacillales</taxon>
        <taxon>Thermoactinomycetaceae</taxon>
        <taxon>Marinithermofilum</taxon>
    </lineage>
</organism>
<dbReference type="Proteomes" id="UP000625210">
    <property type="component" value="Unassembled WGS sequence"/>
</dbReference>
<evidence type="ECO:0000313" key="2">
    <source>
        <dbReference type="Proteomes" id="UP000625210"/>
    </source>
</evidence>
<keyword evidence="2" id="KW-1185">Reference proteome</keyword>
<sequence length="231" mass="26871">MDRKCWLVDVNRRHHTLLLEHDGKRGCIRHNDRLVEQWELAVEGDSDHFFTIAGTRLAIHIRYPLHNKQIAYELSIEGRLMDSDETISSALPAAAVMLKKVMRITAGDHSCQLKFQCGVRQEKVIVLDGKTIKRIPWHQEPDSDDMICVGGSQLGIHVRRISDHAFVWDLTWDGYSLFTGEKFLILQRQWNPSVEKKVLPRVMSIQEPVPVDEPHWRVQPSQWESRLRELL</sequence>
<protein>
    <submittedName>
        <fullName evidence="1">Uncharacterized protein</fullName>
    </submittedName>
</protein>
<dbReference type="AlphaFoldDB" id="A0A8J2VI73"/>